<dbReference type="STRING" id="4540.A0A3L6RJX0"/>
<evidence type="ECO:0000256" key="2">
    <source>
        <dbReference type="SAM" id="Phobius"/>
    </source>
</evidence>
<gene>
    <name evidence="4" type="ORF">C2845_PM13G20170</name>
</gene>
<feature type="transmembrane region" description="Helical" evidence="2">
    <location>
        <begin position="290"/>
        <end position="308"/>
    </location>
</feature>
<protein>
    <submittedName>
        <fullName evidence="4">Gibberellin receptor GID1L2</fullName>
    </submittedName>
</protein>
<evidence type="ECO:0000256" key="1">
    <source>
        <dbReference type="SAM" id="MobiDB-lite"/>
    </source>
</evidence>
<feature type="region of interest" description="Disordered" evidence="1">
    <location>
        <begin position="20"/>
        <end position="43"/>
    </location>
</feature>
<dbReference type="InterPro" id="IPR050466">
    <property type="entry name" value="Carboxylest/Gibb_receptor"/>
</dbReference>
<name>A0A3L6RJX0_PANMI</name>
<dbReference type="InterPro" id="IPR013094">
    <property type="entry name" value="AB_hydrolase_3"/>
</dbReference>
<reference evidence="5" key="1">
    <citation type="journal article" date="2019" name="Nat. Commun.">
        <title>The genome of broomcorn millet.</title>
        <authorList>
            <person name="Zou C."/>
            <person name="Miki D."/>
            <person name="Li D."/>
            <person name="Tang Q."/>
            <person name="Xiao L."/>
            <person name="Rajput S."/>
            <person name="Deng P."/>
            <person name="Jia W."/>
            <person name="Huang R."/>
            <person name="Zhang M."/>
            <person name="Sun Y."/>
            <person name="Hu J."/>
            <person name="Fu X."/>
            <person name="Schnable P.S."/>
            <person name="Li F."/>
            <person name="Zhang H."/>
            <person name="Feng B."/>
            <person name="Zhu X."/>
            <person name="Liu R."/>
            <person name="Schnable J.C."/>
            <person name="Zhu J.-K."/>
            <person name="Zhang H."/>
        </authorList>
    </citation>
    <scope>NUCLEOTIDE SEQUENCE [LARGE SCALE GENOMIC DNA]</scope>
</reference>
<evidence type="ECO:0000259" key="3">
    <source>
        <dbReference type="Pfam" id="PF07859"/>
    </source>
</evidence>
<evidence type="ECO:0000313" key="5">
    <source>
        <dbReference type="Proteomes" id="UP000275267"/>
    </source>
</evidence>
<dbReference type="InterPro" id="IPR029058">
    <property type="entry name" value="AB_hydrolase_fold"/>
</dbReference>
<feature type="domain" description="Alpha/beta hydrolase fold-3" evidence="3">
    <location>
        <begin position="140"/>
        <end position="262"/>
    </location>
</feature>
<dbReference type="Proteomes" id="UP000275267">
    <property type="component" value="Unassembled WGS sequence"/>
</dbReference>
<sequence length="320" mass="33757">MLAARHLSLQYTTADAKLPCPVERQDLGSPSTPGPSSNIPTATARRFGAHKPDNHLAGICHRTTALAMDPDAEVTFEFVPVIRQYKSGRVERLLPVNPVPPSVDAASRDVTVDAATGLRARLYLPDLPPGGGAGGRLPVVLYFHGGGLVAGSAADAPEHAFLNRLAALAVSVEYRLAPEHPVPACYDDARAALLWATAAAGAGAEADPWVRDRGDAARVFVLGFSVGGNVAHNLAVRAGSEPGLLPRGARVEGVALLHSFFLSSHSRPADHEFHLREPESAKAVLLMDRLVAGAVWLAGAGIVFRVWLAGAGIDRMIEHF</sequence>
<proteinExistence type="predicted"/>
<dbReference type="PANTHER" id="PTHR23024">
    <property type="entry name" value="ARYLACETAMIDE DEACETYLASE"/>
    <property type="match status" value="1"/>
</dbReference>
<accession>A0A3L6RJX0</accession>
<keyword evidence="2" id="KW-0472">Membrane</keyword>
<evidence type="ECO:0000313" key="4">
    <source>
        <dbReference type="EMBL" id="RLN04683.1"/>
    </source>
</evidence>
<dbReference type="SUPFAM" id="SSF53474">
    <property type="entry name" value="alpha/beta-Hydrolases"/>
    <property type="match status" value="1"/>
</dbReference>
<dbReference type="GO" id="GO:0016787">
    <property type="term" value="F:hydrolase activity"/>
    <property type="evidence" value="ECO:0007669"/>
    <property type="project" value="InterPro"/>
</dbReference>
<keyword evidence="5" id="KW-1185">Reference proteome</keyword>
<feature type="compositionally biased region" description="Polar residues" evidence="1">
    <location>
        <begin position="28"/>
        <end position="41"/>
    </location>
</feature>
<dbReference type="Gene3D" id="3.40.50.1820">
    <property type="entry name" value="alpha/beta hydrolase"/>
    <property type="match status" value="1"/>
</dbReference>
<keyword evidence="4" id="KW-0675">Receptor</keyword>
<keyword evidence="2" id="KW-0812">Transmembrane</keyword>
<dbReference type="EMBL" id="PQIB02000008">
    <property type="protein sequence ID" value="RLN04683.1"/>
    <property type="molecule type" value="Genomic_DNA"/>
</dbReference>
<organism evidence="4 5">
    <name type="scientific">Panicum miliaceum</name>
    <name type="common">Proso millet</name>
    <name type="synonym">Broomcorn millet</name>
    <dbReference type="NCBI Taxonomy" id="4540"/>
    <lineage>
        <taxon>Eukaryota</taxon>
        <taxon>Viridiplantae</taxon>
        <taxon>Streptophyta</taxon>
        <taxon>Embryophyta</taxon>
        <taxon>Tracheophyta</taxon>
        <taxon>Spermatophyta</taxon>
        <taxon>Magnoliopsida</taxon>
        <taxon>Liliopsida</taxon>
        <taxon>Poales</taxon>
        <taxon>Poaceae</taxon>
        <taxon>PACMAD clade</taxon>
        <taxon>Panicoideae</taxon>
        <taxon>Panicodae</taxon>
        <taxon>Paniceae</taxon>
        <taxon>Panicinae</taxon>
        <taxon>Panicum</taxon>
        <taxon>Panicum sect. Panicum</taxon>
    </lineage>
</organism>
<comment type="caution">
    <text evidence="4">The sequence shown here is derived from an EMBL/GenBank/DDBJ whole genome shotgun (WGS) entry which is preliminary data.</text>
</comment>
<dbReference type="PANTHER" id="PTHR23024:SF458">
    <property type="entry name" value="ALPHA_BETA HYDROLASE FOLD-3 DOMAIN-CONTAINING PROTEIN"/>
    <property type="match status" value="1"/>
</dbReference>
<keyword evidence="2" id="KW-1133">Transmembrane helix</keyword>
<dbReference type="Pfam" id="PF07859">
    <property type="entry name" value="Abhydrolase_3"/>
    <property type="match status" value="1"/>
</dbReference>
<dbReference type="AlphaFoldDB" id="A0A3L6RJX0"/>
<dbReference type="OrthoDB" id="408631at2759"/>